<keyword evidence="2" id="KW-1185">Reference proteome</keyword>
<dbReference type="Proteomes" id="UP000275368">
    <property type="component" value="Chromosome"/>
</dbReference>
<dbReference type="EMBL" id="AP019308">
    <property type="protein sequence ID" value="BBH20104.1"/>
    <property type="molecule type" value="Genomic_DNA"/>
</dbReference>
<evidence type="ECO:0000313" key="1">
    <source>
        <dbReference type="EMBL" id="BBH20104.1"/>
    </source>
</evidence>
<name>A0A3G9JA02_9BACL</name>
<sequence length="85" mass="9142">MEMPHDRKYLEHLLRGSWGLPPVMPAEGDLGNLLPRAEAVIYGATSKALLPEACVNAAAKVRLQVVAGLAGVFIDREVCRSSEGQ</sequence>
<dbReference type="KEGG" id="pbk:Back11_14490"/>
<accession>A0A3G9JA02</accession>
<evidence type="ECO:0000313" key="2">
    <source>
        <dbReference type="Proteomes" id="UP000275368"/>
    </source>
</evidence>
<proteinExistence type="predicted"/>
<organism evidence="1 2">
    <name type="scientific">Paenibacillus baekrokdamisoli</name>
    <dbReference type="NCBI Taxonomy" id="1712516"/>
    <lineage>
        <taxon>Bacteria</taxon>
        <taxon>Bacillati</taxon>
        <taxon>Bacillota</taxon>
        <taxon>Bacilli</taxon>
        <taxon>Bacillales</taxon>
        <taxon>Paenibacillaceae</taxon>
        <taxon>Paenibacillus</taxon>
    </lineage>
</organism>
<gene>
    <name evidence="1" type="ORF">Back11_14490</name>
</gene>
<protein>
    <submittedName>
        <fullName evidence="1">Uncharacterized protein</fullName>
    </submittedName>
</protein>
<reference evidence="1 2" key="1">
    <citation type="submission" date="2018-11" db="EMBL/GenBank/DDBJ databases">
        <title>Complete genome sequence of Paenibacillus baekrokdamisoli strain KCTC 33723.</title>
        <authorList>
            <person name="Kang S.W."/>
            <person name="Lee K.C."/>
            <person name="Kim K.K."/>
            <person name="Kim J.S."/>
            <person name="Kim D.S."/>
            <person name="Ko S.H."/>
            <person name="Yang S.H."/>
            <person name="Lee J.S."/>
        </authorList>
    </citation>
    <scope>NUCLEOTIDE SEQUENCE [LARGE SCALE GENOMIC DNA]</scope>
    <source>
        <strain evidence="1 2">KCTC 33723</strain>
    </source>
</reference>
<dbReference type="AlphaFoldDB" id="A0A3G9JA02"/>